<proteinExistence type="predicted"/>
<name>A0A0G0MT74_9BACT</name>
<evidence type="ECO:0000313" key="2">
    <source>
        <dbReference type="Proteomes" id="UP000033935"/>
    </source>
</evidence>
<dbReference type="EMBL" id="LBWG01000024">
    <property type="protein sequence ID" value="KKR03606.1"/>
    <property type="molecule type" value="Genomic_DNA"/>
</dbReference>
<evidence type="ECO:0000313" key="1">
    <source>
        <dbReference type="EMBL" id="KKR03606.1"/>
    </source>
</evidence>
<accession>A0A0G0MT74</accession>
<dbReference type="Proteomes" id="UP000033935">
    <property type="component" value="Unassembled WGS sequence"/>
</dbReference>
<sequence>MEKSEKAGHPEWAVKCRRPGTELRFIGGHYYLYEVS</sequence>
<feature type="non-terminal residue" evidence="1">
    <location>
        <position position="36"/>
    </location>
</feature>
<organism evidence="1 2">
    <name type="scientific">Candidatus Uhrbacteria bacterium GW2011_GWF2_39_13</name>
    <dbReference type="NCBI Taxonomy" id="1618995"/>
    <lineage>
        <taxon>Bacteria</taxon>
        <taxon>Candidatus Uhriibacteriota</taxon>
    </lineage>
</organism>
<comment type="caution">
    <text evidence="1">The sequence shown here is derived from an EMBL/GenBank/DDBJ whole genome shotgun (WGS) entry which is preliminary data.</text>
</comment>
<protein>
    <submittedName>
        <fullName evidence="1">Uncharacterized protein</fullName>
    </submittedName>
</protein>
<dbReference type="AlphaFoldDB" id="A0A0G0MT74"/>
<reference evidence="1 2" key="1">
    <citation type="journal article" date="2015" name="Nature">
        <title>rRNA introns, odd ribosomes, and small enigmatic genomes across a large radiation of phyla.</title>
        <authorList>
            <person name="Brown C.T."/>
            <person name="Hug L.A."/>
            <person name="Thomas B.C."/>
            <person name="Sharon I."/>
            <person name="Castelle C.J."/>
            <person name="Singh A."/>
            <person name="Wilkins M.J."/>
            <person name="Williams K.H."/>
            <person name="Banfield J.F."/>
        </authorList>
    </citation>
    <scope>NUCLEOTIDE SEQUENCE [LARGE SCALE GENOMIC DNA]</scope>
</reference>
<gene>
    <name evidence="1" type="ORF">UT30_C0024G0001</name>
</gene>